<accession>A0A2L2T117</accession>
<protein>
    <submittedName>
        <fullName evidence="1">Uncharacterized protein</fullName>
    </submittedName>
</protein>
<evidence type="ECO:0000313" key="2">
    <source>
        <dbReference type="Proteomes" id="UP000245910"/>
    </source>
</evidence>
<name>A0A2L2T117_9HYPO</name>
<sequence length="353" mass="40222">MRSMINLESFSLIRHHRTKENPSKPWADYELYKPTRSNISSLLNSLPASCINLEVVVGDTEGGPGQTHLCEDLRRLLPRMVHVHVDLDPVCDEMLGTWDYDKIFHPISLPCLESLHFDCFEDKVWTHRRPVQTLKIWHSLVPALQQVATLSDTPSSARITALGVSPEGLSDDLSIHPTYLRCDVRRESSNTKTWAFPVSPLPGPEPLRAVNYIRMRDGESYVAVDRRDVVTIAGEHPWRTLATGTRLPTDWTRGKELMPDYGIFDYEEWIKIYPKKRPLLILNEELCGQRLISAEEREGYQNTENLVEKTPKGYVRYGGPVWQYDELFDEEDEGPEGLTPDAPNANARVGCVA</sequence>
<dbReference type="AlphaFoldDB" id="A0A2L2T117"/>
<dbReference type="Proteomes" id="UP000245910">
    <property type="component" value="Chromosome II"/>
</dbReference>
<dbReference type="EMBL" id="LN649230">
    <property type="protein sequence ID" value="CEI63228.1"/>
    <property type="molecule type" value="Genomic_DNA"/>
</dbReference>
<evidence type="ECO:0000313" key="1">
    <source>
        <dbReference type="EMBL" id="CEI63228.1"/>
    </source>
</evidence>
<reference evidence="2" key="1">
    <citation type="submission" date="2014-10" db="EMBL/GenBank/DDBJ databases">
        <authorList>
            <person name="King R."/>
        </authorList>
    </citation>
    <scope>NUCLEOTIDE SEQUENCE [LARGE SCALE GENOMIC DNA]</scope>
    <source>
        <strain evidence="2">A3/5</strain>
    </source>
</reference>
<dbReference type="STRING" id="56646.A0A2L2T117"/>
<proteinExistence type="predicted"/>
<dbReference type="OrthoDB" id="4192220at2759"/>
<organism evidence="1 2">
    <name type="scientific">Fusarium venenatum</name>
    <dbReference type="NCBI Taxonomy" id="56646"/>
    <lineage>
        <taxon>Eukaryota</taxon>
        <taxon>Fungi</taxon>
        <taxon>Dikarya</taxon>
        <taxon>Ascomycota</taxon>
        <taxon>Pezizomycotina</taxon>
        <taxon>Sordariomycetes</taxon>
        <taxon>Hypocreomycetidae</taxon>
        <taxon>Hypocreales</taxon>
        <taxon>Nectriaceae</taxon>
        <taxon>Fusarium</taxon>
    </lineage>
</organism>
<keyword evidence="2" id="KW-1185">Reference proteome</keyword>